<evidence type="ECO:0000256" key="2">
    <source>
        <dbReference type="SAM" id="Phobius"/>
    </source>
</evidence>
<feature type="region of interest" description="Disordered" evidence="1">
    <location>
        <begin position="111"/>
        <end position="132"/>
    </location>
</feature>
<dbReference type="Proteomes" id="UP000823660">
    <property type="component" value="Unassembled WGS sequence"/>
</dbReference>
<comment type="caution">
    <text evidence="4">The sequence shown here is derived from an EMBL/GenBank/DDBJ whole genome shotgun (WGS) entry which is preliminary data.</text>
</comment>
<reference evidence="4" key="2">
    <citation type="journal article" date="2021" name="PeerJ">
        <title>Extensive microbial diversity within the chicken gut microbiome revealed by metagenomics and culture.</title>
        <authorList>
            <person name="Gilroy R."/>
            <person name="Ravi A."/>
            <person name="Getino M."/>
            <person name="Pursley I."/>
            <person name="Horton D.L."/>
            <person name="Alikhan N.F."/>
            <person name="Baker D."/>
            <person name="Gharbi K."/>
            <person name="Hall N."/>
            <person name="Watson M."/>
            <person name="Adriaenssens E.M."/>
            <person name="Foster-Nyarko E."/>
            <person name="Jarju S."/>
            <person name="Secka A."/>
            <person name="Antonio M."/>
            <person name="Oren A."/>
            <person name="Chaudhuri R.R."/>
            <person name="La Ragione R."/>
            <person name="Hildebrand F."/>
            <person name="Pallen M.J."/>
        </authorList>
    </citation>
    <scope>NUCLEOTIDE SEQUENCE</scope>
    <source>
        <strain evidence="4">B1-15692</strain>
    </source>
</reference>
<keyword evidence="2" id="KW-0472">Membrane</keyword>
<dbReference type="EMBL" id="JADIMH010000031">
    <property type="protein sequence ID" value="MBO8467191.1"/>
    <property type="molecule type" value="Genomic_DNA"/>
</dbReference>
<evidence type="ECO:0000313" key="4">
    <source>
        <dbReference type="EMBL" id="MBO8467191.1"/>
    </source>
</evidence>
<feature type="compositionally biased region" description="Basic and acidic residues" evidence="1">
    <location>
        <begin position="112"/>
        <end position="132"/>
    </location>
</feature>
<dbReference type="Pfam" id="PF00196">
    <property type="entry name" value="GerE"/>
    <property type="match status" value="1"/>
</dbReference>
<gene>
    <name evidence="4" type="ORF">IAB99_05440</name>
</gene>
<proteinExistence type="predicted"/>
<dbReference type="AlphaFoldDB" id="A0A9D9NBC0"/>
<dbReference type="InterPro" id="IPR000792">
    <property type="entry name" value="Tscrpt_reg_LuxR_C"/>
</dbReference>
<dbReference type="SUPFAM" id="SSF46894">
    <property type="entry name" value="C-terminal effector domain of the bipartite response regulators"/>
    <property type="match status" value="1"/>
</dbReference>
<evidence type="ECO:0000259" key="3">
    <source>
        <dbReference type="SMART" id="SM00421"/>
    </source>
</evidence>
<dbReference type="InterPro" id="IPR016032">
    <property type="entry name" value="Sig_transdc_resp-reg_C-effctor"/>
</dbReference>
<dbReference type="InterPro" id="IPR036388">
    <property type="entry name" value="WH-like_DNA-bd_sf"/>
</dbReference>
<accession>A0A9D9NBC0</accession>
<protein>
    <recommendedName>
        <fullName evidence="3">HTH luxR-type domain-containing protein</fullName>
    </recommendedName>
</protein>
<dbReference type="PRINTS" id="PR00038">
    <property type="entry name" value="HTHLUXR"/>
</dbReference>
<dbReference type="GO" id="GO:0003677">
    <property type="term" value="F:DNA binding"/>
    <property type="evidence" value="ECO:0007669"/>
    <property type="project" value="InterPro"/>
</dbReference>
<sequence length="132" mass="15149">MDEMHSLATDDVLTPAETRIAAGYCEGLIGKEIAEKEHISYYTVVRHTQNIYQKTGIRRSTNALVAWFMSRNCNIDMHEFLRSITAMFLLVLISFQTAFYTGDQFVRSGRRASSEVRSQRTRSKEDNNTFIA</sequence>
<dbReference type="SMART" id="SM00421">
    <property type="entry name" value="HTH_LUXR"/>
    <property type="match status" value="1"/>
</dbReference>
<organism evidence="4 5">
    <name type="scientific">Candidatus Cryptobacteroides faecipullorum</name>
    <dbReference type="NCBI Taxonomy" id="2840764"/>
    <lineage>
        <taxon>Bacteria</taxon>
        <taxon>Pseudomonadati</taxon>
        <taxon>Bacteroidota</taxon>
        <taxon>Bacteroidia</taxon>
        <taxon>Bacteroidales</taxon>
        <taxon>Candidatus Cryptobacteroides</taxon>
    </lineage>
</organism>
<keyword evidence="2" id="KW-0812">Transmembrane</keyword>
<dbReference type="Gene3D" id="1.10.10.10">
    <property type="entry name" value="Winged helix-like DNA-binding domain superfamily/Winged helix DNA-binding domain"/>
    <property type="match status" value="1"/>
</dbReference>
<feature type="transmembrane region" description="Helical" evidence="2">
    <location>
        <begin position="80"/>
        <end position="101"/>
    </location>
</feature>
<evidence type="ECO:0000256" key="1">
    <source>
        <dbReference type="SAM" id="MobiDB-lite"/>
    </source>
</evidence>
<keyword evidence="2" id="KW-1133">Transmembrane helix</keyword>
<feature type="domain" description="HTH luxR-type" evidence="3">
    <location>
        <begin position="10"/>
        <end position="67"/>
    </location>
</feature>
<name>A0A9D9NBC0_9BACT</name>
<evidence type="ECO:0000313" key="5">
    <source>
        <dbReference type="Proteomes" id="UP000823660"/>
    </source>
</evidence>
<reference evidence="4" key="1">
    <citation type="submission" date="2020-10" db="EMBL/GenBank/DDBJ databases">
        <authorList>
            <person name="Gilroy R."/>
        </authorList>
    </citation>
    <scope>NUCLEOTIDE SEQUENCE</scope>
    <source>
        <strain evidence="4">B1-15692</strain>
    </source>
</reference>
<dbReference type="GO" id="GO:0006355">
    <property type="term" value="P:regulation of DNA-templated transcription"/>
    <property type="evidence" value="ECO:0007669"/>
    <property type="project" value="InterPro"/>
</dbReference>